<evidence type="ECO:0000313" key="1">
    <source>
        <dbReference type="EMBL" id="MET3774061.1"/>
    </source>
</evidence>
<dbReference type="EMBL" id="JBEPNJ010000021">
    <property type="protein sequence ID" value="MET3774061.1"/>
    <property type="molecule type" value="Genomic_DNA"/>
</dbReference>
<protein>
    <submittedName>
        <fullName evidence="1">Uncharacterized protein</fullName>
    </submittedName>
</protein>
<dbReference type="Proteomes" id="UP001549207">
    <property type="component" value="Unassembled WGS sequence"/>
</dbReference>
<sequence>MSIDINDVIRTLTAHRIPDEHHTDPELMAIGFNLTRLGAPASDPEERIYNASTIMPSDSPDEDGYEIPTRDLLHELYTDQLTNRLEDLLDADDAQAVAHLN</sequence>
<gene>
    <name evidence="1" type="ORF">ABIC98_003731</name>
</gene>
<proteinExistence type="predicted"/>
<name>A0ACC6TK29_9MICC</name>
<evidence type="ECO:0000313" key="2">
    <source>
        <dbReference type="Proteomes" id="UP001549207"/>
    </source>
</evidence>
<accession>A0ACC6TK29</accession>
<reference evidence="1" key="1">
    <citation type="submission" date="2024-06" db="EMBL/GenBank/DDBJ databases">
        <title>Genomic Encyclopedia of Type Strains, Phase IV (KMG-IV): sequencing the most valuable type-strain genomes for metagenomic binning, comparative biology and taxonomic classification.</title>
        <authorList>
            <person name="Goeker M."/>
        </authorList>
    </citation>
    <scope>NUCLEOTIDE SEQUENCE</scope>
    <source>
        <strain evidence="1">SJCon</strain>
    </source>
</reference>
<organism evidence="1 2">
    <name type="scientific">Arthrobacter nitrophenolicus</name>
    <dbReference type="NCBI Taxonomy" id="683150"/>
    <lineage>
        <taxon>Bacteria</taxon>
        <taxon>Bacillati</taxon>
        <taxon>Actinomycetota</taxon>
        <taxon>Actinomycetes</taxon>
        <taxon>Micrococcales</taxon>
        <taxon>Micrococcaceae</taxon>
        <taxon>Arthrobacter</taxon>
    </lineage>
</organism>
<comment type="caution">
    <text evidence="1">The sequence shown here is derived from an EMBL/GenBank/DDBJ whole genome shotgun (WGS) entry which is preliminary data.</text>
</comment>
<keyword evidence="2" id="KW-1185">Reference proteome</keyword>